<gene>
    <name evidence="2" type="ORF">FRX48_03308</name>
</gene>
<accession>A0A5M8PVF1</accession>
<name>A0A5M8PVF1_9LECA</name>
<evidence type="ECO:0000256" key="1">
    <source>
        <dbReference type="SAM" id="MobiDB-lite"/>
    </source>
</evidence>
<feature type="compositionally biased region" description="Polar residues" evidence="1">
    <location>
        <begin position="115"/>
        <end position="147"/>
    </location>
</feature>
<protein>
    <submittedName>
        <fullName evidence="2">Uncharacterized protein</fullName>
    </submittedName>
</protein>
<comment type="caution">
    <text evidence="2">The sequence shown here is derived from an EMBL/GenBank/DDBJ whole genome shotgun (WGS) entry which is preliminary data.</text>
</comment>
<proteinExistence type="predicted"/>
<organism evidence="2 3">
    <name type="scientific">Lasallia pustulata</name>
    <dbReference type="NCBI Taxonomy" id="136370"/>
    <lineage>
        <taxon>Eukaryota</taxon>
        <taxon>Fungi</taxon>
        <taxon>Dikarya</taxon>
        <taxon>Ascomycota</taxon>
        <taxon>Pezizomycotina</taxon>
        <taxon>Lecanoromycetes</taxon>
        <taxon>OSLEUM clade</taxon>
        <taxon>Umbilicariomycetidae</taxon>
        <taxon>Umbilicariales</taxon>
        <taxon>Umbilicariaceae</taxon>
        <taxon>Lasallia</taxon>
    </lineage>
</organism>
<feature type="region of interest" description="Disordered" evidence="1">
    <location>
        <begin position="102"/>
        <end position="147"/>
    </location>
</feature>
<feature type="compositionally biased region" description="Acidic residues" evidence="1">
    <location>
        <begin position="188"/>
        <end position="197"/>
    </location>
</feature>
<dbReference type="AlphaFoldDB" id="A0A5M8PVF1"/>
<evidence type="ECO:0000313" key="3">
    <source>
        <dbReference type="Proteomes" id="UP000324767"/>
    </source>
</evidence>
<dbReference type="EMBL" id="VXIT01000004">
    <property type="protein sequence ID" value="KAA6413562.1"/>
    <property type="molecule type" value="Genomic_DNA"/>
</dbReference>
<reference evidence="2 3" key="1">
    <citation type="submission" date="2019-09" db="EMBL/GenBank/DDBJ databases">
        <title>The hologenome of the rock-dwelling lichen Lasallia pustulata.</title>
        <authorList>
            <person name="Greshake Tzovaras B."/>
            <person name="Segers F."/>
            <person name="Bicker A."/>
            <person name="Dal Grande F."/>
            <person name="Otte J."/>
            <person name="Hankeln T."/>
            <person name="Schmitt I."/>
            <person name="Ebersberger I."/>
        </authorList>
    </citation>
    <scope>NUCLEOTIDE SEQUENCE [LARGE SCALE GENOMIC DNA]</scope>
    <source>
        <strain evidence="2">A1-1</strain>
    </source>
</reference>
<feature type="region of interest" description="Disordered" evidence="1">
    <location>
        <begin position="181"/>
        <end position="200"/>
    </location>
</feature>
<sequence>MSFQFSPLYLHQSSPLNSSLRSFTPATCPQHPIHNAEFEDEIPTLTPAPLFAGQGRPLRRILPTTTLETLLATFDLGDELDACLDQWLQDGTAIRMREAEIAEAEASSQEPMLPSQKSSSLSTDMRAQAETYQKPMQPSRKSSSLSTDIGAQAGTYQKPMLPSQKSSSLHTDIGAQAGTYRAGQAESAEGDNSDSSESDFSSFARPRIFECNDFYNQLASFQIKVSRSPRKMSEPISPKTVERHF</sequence>
<dbReference type="OrthoDB" id="5477510at2759"/>
<dbReference type="Proteomes" id="UP000324767">
    <property type="component" value="Unassembled WGS sequence"/>
</dbReference>
<evidence type="ECO:0000313" key="2">
    <source>
        <dbReference type="EMBL" id="KAA6413562.1"/>
    </source>
</evidence>